<comment type="caution">
    <text evidence="11">The sequence shown here is derived from an EMBL/GenBank/DDBJ whole genome shotgun (WGS) entry which is preliminary data.</text>
</comment>
<evidence type="ECO:0000256" key="6">
    <source>
        <dbReference type="SAM" id="Phobius"/>
    </source>
</evidence>
<evidence type="ECO:0000313" key="12">
    <source>
        <dbReference type="Proteomes" id="UP000739180"/>
    </source>
</evidence>
<evidence type="ECO:0000259" key="8">
    <source>
        <dbReference type="Pfam" id="PF25917"/>
    </source>
</evidence>
<dbReference type="InterPro" id="IPR058637">
    <property type="entry name" value="YknX-like_C"/>
</dbReference>
<evidence type="ECO:0000256" key="1">
    <source>
        <dbReference type="ARBA" id="ARBA00004236"/>
    </source>
</evidence>
<keyword evidence="4" id="KW-0997">Cell inner membrane</keyword>
<dbReference type="Pfam" id="PF25989">
    <property type="entry name" value="YknX_C"/>
    <property type="match status" value="1"/>
</dbReference>
<proteinExistence type="inferred from homology"/>
<accession>A0ABY2XG55</accession>
<feature type="domain" description="Multidrug resistance protein MdtA-like barrel-sandwich hybrid" evidence="8">
    <location>
        <begin position="81"/>
        <end position="224"/>
    </location>
</feature>
<evidence type="ECO:0000256" key="5">
    <source>
        <dbReference type="ARBA" id="ARBA00023136"/>
    </source>
</evidence>
<dbReference type="Gene3D" id="2.40.30.170">
    <property type="match status" value="1"/>
</dbReference>
<evidence type="ECO:0000259" key="10">
    <source>
        <dbReference type="Pfam" id="PF25989"/>
    </source>
</evidence>
<comment type="similarity">
    <text evidence="2">Belongs to the membrane fusion protein (MFP) (TC 8.A.1) family.</text>
</comment>
<keyword evidence="5 6" id="KW-0472">Membrane</keyword>
<dbReference type="Pfam" id="PF25917">
    <property type="entry name" value="BSH_RND"/>
    <property type="match status" value="1"/>
</dbReference>
<protein>
    <submittedName>
        <fullName evidence="11">Efflux RND transporter periplasmic adaptor subunit</fullName>
    </submittedName>
</protein>
<name>A0ABY2XG55_9GAMM</name>
<feature type="domain" description="Multidrug resistance protein MdtA-like alpha-helical hairpin" evidence="7">
    <location>
        <begin position="122"/>
        <end position="191"/>
    </location>
</feature>
<evidence type="ECO:0000313" key="11">
    <source>
        <dbReference type="EMBL" id="TMW10577.1"/>
    </source>
</evidence>
<dbReference type="InterPro" id="IPR058625">
    <property type="entry name" value="MdtA-like_BSH"/>
</dbReference>
<gene>
    <name evidence="11" type="ORF">FGS76_18780</name>
</gene>
<dbReference type="InterPro" id="IPR006143">
    <property type="entry name" value="RND_pump_MFP"/>
</dbReference>
<dbReference type="InterPro" id="IPR058624">
    <property type="entry name" value="MdtA-like_HH"/>
</dbReference>
<feature type="transmembrane region" description="Helical" evidence="6">
    <location>
        <begin position="17"/>
        <end position="34"/>
    </location>
</feature>
<sequence length="390" mass="42276">MSESSLSSRPGPRRRRWVLALVVVVLLLALWWLLGRSPDGGMAGGHRGAAWDGPVAVSTVTATTGQLTVEVRAIGTVTSLNTVVVRSRVDGQLVEVGFEEGARVEKGDLLARIDPRPYQVALDQARGQYQRDLAELQGAREDLELYQLLDRQDSIAGQQLNQQKARVKQLEGTVATDRAAVADAELKLSWTRIEAPISGRLGLRAVDAGNLVSSGDTDGLVTITQMAPIAVEFTIPETRLQELLEARGDDRPLTVDALDRDESRVLASGQLTTVDNRIDTATGTLRLKARFENAEGLLFPNQFVNVRLKLRALDEAVVIPSDAVQYGSQGTYVYLVEDGKATLRRITLGPTEGDRVAVEEGLSGGEQVVLEGLDRLREGREVITEASPSP</sequence>
<evidence type="ECO:0000256" key="4">
    <source>
        <dbReference type="ARBA" id="ARBA00022519"/>
    </source>
</evidence>
<evidence type="ECO:0000256" key="3">
    <source>
        <dbReference type="ARBA" id="ARBA00022475"/>
    </source>
</evidence>
<feature type="domain" description="Multidrug resistance protein MdtA-like beta-barrel" evidence="9">
    <location>
        <begin position="228"/>
        <end position="310"/>
    </location>
</feature>
<keyword evidence="3" id="KW-1003">Cell membrane</keyword>
<dbReference type="Pfam" id="PF25876">
    <property type="entry name" value="HH_MFP_RND"/>
    <property type="match status" value="1"/>
</dbReference>
<dbReference type="PANTHER" id="PTHR30469:SF12">
    <property type="entry name" value="MULTIDRUG RESISTANCE PROTEIN MDTA"/>
    <property type="match status" value="1"/>
</dbReference>
<reference evidence="11 12" key="1">
    <citation type="submission" date="2019-05" db="EMBL/GenBank/DDBJ databases">
        <title>Genome of Alcanivorax gelatiniphagus, an oil degrading marine bacteria.</title>
        <authorList>
            <person name="Kwon K.K."/>
        </authorList>
    </citation>
    <scope>NUCLEOTIDE SEQUENCE [LARGE SCALE GENOMIC DNA]</scope>
    <source>
        <strain evidence="11 12">MEBiC 08158</strain>
    </source>
</reference>
<keyword evidence="12" id="KW-1185">Reference proteome</keyword>
<dbReference type="SUPFAM" id="SSF111369">
    <property type="entry name" value="HlyD-like secretion proteins"/>
    <property type="match status" value="1"/>
</dbReference>
<dbReference type="InterPro" id="IPR058626">
    <property type="entry name" value="MdtA-like_b-barrel"/>
</dbReference>
<dbReference type="EMBL" id="VCQT01000046">
    <property type="protein sequence ID" value="TMW10577.1"/>
    <property type="molecule type" value="Genomic_DNA"/>
</dbReference>
<dbReference type="Proteomes" id="UP000739180">
    <property type="component" value="Unassembled WGS sequence"/>
</dbReference>
<dbReference type="Gene3D" id="2.40.50.100">
    <property type="match status" value="1"/>
</dbReference>
<evidence type="ECO:0000259" key="7">
    <source>
        <dbReference type="Pfam" id="PF25876"/>
    </source>
</evidence>
<dbReference type="Gene3D" id="1.10.287.470">
    <property type="entry name" value="Helix hairpin bin"/>
    <property type="match status" value="1"/>
</dbReference>
<organism evidence="11 12">
    <name type="scientific">Alloalcanivorax gelatiniphagus</name>
    <dbReference type="NCBI Taxonomy" id="1194167"/>
    <lineage>
        <taxon>Bacteria</taxon>
        <taxon>Pseudomonadati</taxon>
        <taxon>Pseudomonadota</taxon>
        <taxon>Gammaproteobacteria</taxon>
        <taxon>Oceanospirillales</taxon>
        <taxon>Alcanivoracaceae</taxon>
        <taxon>Alloalcanivorax</taxon>
    </lineage>
</organism>
<dbReference type="Pfam" id="PF25944">
    <property type="entry name" value="Beta-barrel_RND"/>
    <property type="match status" value="1"/>
</dbReference>
<dbReference type="PANTHER" id="PTHR30469">
    <property type="entry name" value="MULTIDRUG RESISTANCE PROTEIN MDTA"/>
    <property type="match status" value="1"/>
</dbReference>
<feature type="domain" description="YknX-like C-terminal permuted SH3-like" evidence="10">
    <location>
        <begin position="317"/>
        <end position="383"/>
    </location>
</feature>
<dbReference type="Gene3D" id="2.40.420.20">
    <property type="match status" value="1"/>
</dbReference>
<keyword evidence="6" id="KW-1133">Transmembrane helix</keyword>
<comment type="subcellular location">
    <subcellularLocation>
        <location evidence="1">Cell membrane</location>
    </subcellularLocation>
</comment>
<evidence type="ECO:0000256" key="2">
    <source>
        <dbReference type="ARBA" id="ARBA00009477"/>
    </source>
</evidence>
<keyword evidence="6" id="KW-0812">Transmembrane</keyword>
<evidence type="ECO:0000259" key="9">
    <source>
        <dbReference type="Pfam" id="PF25944"/>
    </source>
</evidence>
<dbReference type="NCBIfam" id="TIGR01730">
    <property type="entry name" value="RND_mfp"/>
    <property type="match status" value="1"/>
</dbReference>